<gene>
    <name evidence="2" type="ORF">GCWU000324_01829</name>
</gene>
<organism evidence="2 3">
    <name type="scientific">Kingella oralis ATCC 51147</name>
    <dbReference type="NCBI Taxonomy" id="629741"/>
    <lineage>
        <taxon>Bacteria</taxon>
        <taxon>Pseudomonadati</taxon>
        <taxon>Pseudomonadota</taxon>
        <taxon>Betaproteobacteria</taxon>
        <taxon>Neisseriales</taxon>
        <taxon>Neisseriaceae</taxon>
        <taxon>Kingella</taxon>
    </lineage>
</organism>
<accession>C4GIF9</accession>
<keyword evidence="1" id="KW-0812">Transmembrane</keyword>
<evidence type="ECO:0000313" key="3">
    <source>
        <dbReference type="Proteomes" id="UP000003009"/>
    </source>
</evidence>
<sequence length="211" mass="24667">MLGFAILFCLALWFIIVCLATFLPLIRIKDKGAARITAFIGFMLTFGIWWLYMVIDGYKVYLAGKEACKQAKVTVYVPYEKWVEMIGGRDALAELAKYGTKSVLYDISKEERQKYPDYLIFGGVRYNLHDVTYKRVLIYYSYNNFNSYTKLNSILYYDWEAKTALYKYTWMPSNEASWISPSRLLGIRSGHDGCFPQNEPHYKFRNPYAPD</sequence>
<keyword evidence="1" id="KW-0472">Membrane</keyword>
<evidence type="ECO:0000313" key="2">
    <source>
        <dbReference type="EMBL" id="EEP67581.1"/>
    </source>
</evidence>
<dbReference type="GeneID" id="84906173"/>
<reference evidence="2" key="1">
    <citation type="submission" date="2009-04" db="EMBL/GenBank/DDBJ databases">
        <authorList>
            <person name="Weinstock G."/>
            <person name="Sodergren E."/>
            <person name="Clifton S."/>
            <person name="Fulton L."/>
            <person name="Fulton B."/>
            <person name="Courtney L."/>
            <person name="Fronick C."/>
            <person name="Harrison M."/>
            <person name="Strong C."/>
            <person name="Farmer C."/>
            <person name="Delahaunty K."/>
            <person name="Markovic C."/>
            <person name="Hall O."/>
            <person name="Minx P."/>
            <person name="Tomlinson C."/>
            <person name="Mitreva M."/>
            <person name="Nelson J."/>
            <person name="Hou S."/>
            <person name="Wollam A."/>
            <person name="Pepin K.H."/>
            <person name="Johnson M."/>
            <person name="Bhonagiri V."/>
            <person name="Nash W.E."/>
            <person name="Warren W."/>
            <person name="Chinwalla A."/>
            <person name="Mardis E.R."/>
            <person name="Wilson R.K."/>
        </authorList>
    </citation>
    <scope>NUCLEOTIDE SEQUENCE [LARGE SCALE GENOMIC DNA]</scope>
    <source>
        <strain evidence="2">ATCC 51147</strain>
    </source>
</reference>
<comment type="caution">
    <text evidence="2">The sequence shown here is derived from an EMBL/GenBank/DDBJ whole genome shotgun (WGS) entry which is preliminary data.</text>
</comment>
<evidence type="ECO:0000256" key="1">
    <source>
        <dbReference type="SAM" id="Phobius"/>
    </source>
</evidence>
<dbReference type="EMBL" id="ACJW02000003">
    <property type="protein sequence ID" value="EEP67581.1"/>
    <property type="molecule type" value="Genomic_DNA"/>
</dbReference>
<dbReference type="AlphaFoldDB" id="C4GIF9"/>
<dbReference type="Proteomes" id="UP000003009">
    <property type="component" value="Unassembled WGS sequence"/>
</dbReference>
<dbReference type="HOGENOM" id="CLU_1303524_0_0_4"/>
<name>C4GIF9_9NEIS</name>
<proteinExistence type="predicted"/>
<feature type="transmembrane region" description="Helical" evidence="1">
    <location>
        <begin position="36"/>
        <end position="55"/>
    </location>
</feature>
<keyword evidence="1" id="KW-1133">Transmembrane helix</keyword>
<keyword evidence="3" id="KW-1185">Reference proteome</keyword>
<dbReference type="OrthoDB" id="8603842at2"/>
<protein>
    <submittedName>
        <fullName evidence="2">Uncharacterized protein</fullName>
    </submittedName>
</protein>
<dbReference type="RefSeq" id="WP_003796543.1">
    <property type="nucleotide sequence ID" value="NZ_GG665872.1"/>
</dbReference>